<dbReference type="InterPro" id="IPR036691">
    <property type="entry name" value="Endo/exonu/phosph_ase_sf"/>
</dbReference>
<gene>
    <name evidence="2" type="ORF">E5676_scaffold451G00590</name>
</gene>
<dbReference type="PANTHER" id="PTHR11439">
    <property type="entry name" value="GAG-POL-RELATED RETROTRANSPOSON"/>
    <property type="match status" value="1"/>
</dbReference>
<dbReference type="AlphaFoldDB" id="A0A5D3BRU2"/>
<evidence type="ECO:0000313" key="3">
    <source>
        <dbReference type="Proteomes" id="UP000321947"/>
    </source>
</evidence>
<name>A0A5D3BRU2_CUCMM</name>
<feature type="region of interest" description="Disordered" evidence="1">
    <location>
        <begin position="75"/>
        <end position="94"/>
    </location>
</feature>
<dbReference type="Gene3D" id="3.60.10.10">
    <property type="entry name" value="Endonuclease/exonuclease/phosphatase"/>
    <property type="match status" value="1"/>
</dbReference>
<evidence type="ECO:0000256" key="1">
    <source>
        <dbReference type="SAM" id="MobiDB-lite"/>
    </source>
</evidence>
<dbReference type="EMBL" id="SSTD01016175">
    <property type="protein sequence ID" value="TYK01502.1"/>
    <property type="molecule type" value="Genomic_DNA"/>
</dbReference>
<dbReference type="SUPFAM" id="SSF56219">
    <property type="entry name" value="DNase I-like"/>
    <property type="match status" value="1"/>
</dbReference>
<feature type="compositionally biased region" description="Polar residues" evidence="1">
    <location>
        <begin position="75"/>
        <end position="84"/>
    </location>
</feature>
<dbReference type="CDD" id="cd09272">
    <property type="entry name" value="RNase_HI_RT_Ty1"/>
    <property type="match status" value="1"/>
</dbReference>
<comment type="caution">
    <text evidence="2">The sequence shown here is derived from an EMBL/GenBank/DDBJ whole genome shotgun (WGS) entry which is preliminary data.</text>
</comment>
<protein>
    <submittedName>
        <fullName evidence="2">Lysosomal alpha-mannosidase</fullName>
    </submittedName>
</protein>
<dbReference type="Proteomes" id="UP000321947">
    <property type="component" value="Unassembled WGS sequence"/>
</dbReference>
<sequence length="433" mass="48746">MREVLCDEGFDLSSFPPVLNVPIFVLAVFPRIRSPFNIQKLSPVSSPLLEEKIGAVVQLADNLIGQATEQSLAHQDSGISNKFSSSKRDPPHRAFPLIKKNPDQLEVCGTKIQSSDAFISSSCRIINSSEKHLVEDIDSPFSVSNEESGSARYFPSLSPLKIISWNTRALKVTSKRAALNKFIKNCFSDIVLTQDIKMDAINAVFIKSPWSSRDIGWDFVESMNSSWGVLTMWDNCSISVINFVELPKEKKIVGCKLVFTVKCEVDGSIVRYKARLLTLIDLFYQMDVKNVFLNGELEEELFIDLPPEFEKKLADDFQIKDLGTLKYFLSMEFARSKSDILVNQSSTTLRRSTSGYCSFGGGNLVSWQSKKQSVIARSRSRAEAEFRALALGISEGIWIRRLLEEWRFTQTMPMHVYCDNKASNFHCPQSGPS</sequence>
<accession>A0A5D3BRU2</accession>
<dbReference type="PANTHER" id="PTHR11439:SF463">
    <property type="entry name" value="REVERSE TRANSCRIPTASE TY1_COPIA-TYPE DOMAIN-CONTAINING PROTEIN"/>
    <property type="match status" value="1"/>
</dbReference>
<proteinExistence type="predicted"/>
<reference evidence="2 3" key="1">
    <citation type="submission" date="2019-08" db="EMBL/GenBank/DDBJ databases">
        <title>Draft genome sequences of two oriental melons (Cucumis melo L. var makuwa).</title>
        <authorList>
            <person name="Kwon S.-Y."/>
        </authorList>
    </citation>
    <scope>NUCLEOTIDE SEQUENCE [LARGE SCALE GENOMIC DNA]</scope>
    <source>
        <strain evidence="3">cv. Chang Bougi</strain>
        <tissue evidence="2">Leaf</tissue>
    </source>
</reference>
<evidence type="ECO:0000313" key="2">
    <source>
        <dbReference type="EMBL" id="TYK01502.1"/>
    </source>
</evidence>
<organism evidence="2 3">
    <name type="scientific">Cucumis melo var. makuwa</name>
    <name type="common">Oriental melon</name>
    <dbReference type="NCBI Taxonomy" id="1194695"/>
    <lineage>
        <taxon>Eukaryota</taxon>
        <taxon>Viridiplantae</taxon>
        <taxon>Streptophyta</taxon>
        <taxon>Embryophyta</taxon>
        <taxon>Tracheophyta</taxon>
        <taxon>Spermatophyta</taxon>
        <taxon>Magnoliopsida</taxon>
        <taxon>eudicotyledons</taxon>
        <taxon>Gunneridae</taxon>
        <taxon>Pentapetalae</taxon>
        <taxon>rosids</taxon>
        <taxon>fabids</taxon>
        <taxon>Cucurbitales</taxon>
        <taxon>Cucurbitaceae</taxon>
        <taxon>Benincaseae</taxon>
        <taxon>Cucumis</taxon>
    </lineage>
</organism>